<dbReference type="Proteomes" id="UP000482960">
    <property type="component" value="Unassembled WGS sequence"/>
</dbReference>
<reference evidence="2 3" key="1">
    <citation type="submission" date="2020-03" db="EMBL/GenBank/DDBJ databases">
        <title>Whole genome shotgun sequence of Phytohabitans rumicis NBRC 108638.</title>
        <authorList>
            <person name="Komaki H."/>
            <person name="Tamura T."/>
        </authorList>
    </citation>
    <scope>NUCLEOTIDE SEQUENCE [LARGE SCALE GENOMIC DNA]</scope>
    <source>
        <strain evidence="2 3">NBRC 108638</strain>
    </source>
</reference>
<dbReference type="EMBL" id="BLPG01000001">
    <property type="protein sequence ID" value="GFJ87378.1"/>
    <property type="molecule type" value="Genomic_DNA"/>
</dbReference>
<evidence type="ECO:0008006" key="4">
    <source>
        <dbReference type="Google" id="ProtNLM"/>
    </source>
</evidence>
<name>A0A6V8KXH0_9ACTN</name>
<keyword evidence="3" id="KW-1185">Reference proteome</keyword>
<organism evidence="2 3">
    <name type="scientific">Phytohabitans rumicis</name>
    <dbReference type="NCBI Taxonomy" id="1076125"/>
    <lineage>
        <taxon>Bacteria</taxon>
        <taxon>Bacillati</taxon>
        <taxon>Actinomycetota</taxon>
        <taxon>Actinomycetes</taxon>
        <taxon>Micromonosporales</taxon>
        <taxon>Micromonosporaceae</taxon>
    </lineage>
</organism>
<feature type="region of interest" description="Disordered" evidence="1">
    <location>
        <begin position="1284"/>
        <end position="1314"/>
    </location>
</feature>
<feature type="region of interest" description="Disordered" evidence="1">
    <location>
        <begin position="319"/>
        <end position="342"/>
    </location>
</feature>
<evidence type="ECO:0000256" key="1">
    <source>
        <dbReference type="SAM" id="MobiDB-lite"/>
    </source>
</evidence>
<sequence length="1314" mass="137459">MTLAADGVVTVRFDPAGLAVGSVLVRVHDVSADVTGTATIGGGAFAVTLPTPGVSAAIDFPASAGQPIVLDMRSGPSTLAAVIRNPAGAVLCSGTLSVSTELTCTAAEAGSHRLTLTGTSAAIGEWSLELIDGLGTPTITVLGAAAPENWLNDGDVNASWSTEATVPIAGYAVVVDTAPLTDPGAAATQTSASLAVTLADGSHYLHVRAIATSGFASPVAHRLIKVDATAPVVASIVVPSHPDPDTPVADLAVHAQFTVEPDVSGVAEYAVSVTHGADDEPLGVADSGASYTTLLTGEGEWYLHVVAVDAAGNRSAPAHRKITADTPPSAPLITSPTHPQPGTAYPGRDLVAVWEGGAAWADSWAVLLDDHPDTVPGTATTTPETRFGAHLDAGTWWLHVRGIDASGTAGATAHFRVVVAPQATAFTAPRAGSTVWGAVAVTVDCPGSAGPLTIQARTGGGEWRAVGAAPAGDGTCEVAWHTPGAAAGWADGAYELRALDGTDVVAGPVAVTLANAADPLARLAADYRAGLLGVVDYVRYSLFAVVNVEAVPARYRDGAPAITDTGSVLDSLIGLWSMLPADVQAELSGWLSPTASDPPASGKSPSALQLDNPDCDFWTRIGSKLFSCRVWTEHFTIYYFADNVGPTTGTNVRPDYIQKLMVTLEGARAIYSGSLAYRVPDHVEVAVTPGMPSGLSVPSFPGCRCGDGLMYLAEDYSDIKSLARHELFHFVQYEYMNHLRAANYWTGWWMEATAEWGAHISGFLAGEGGLDNQYYQSLGEFLTESDERFDEGDTVAQGGGPEYGAFIVAEFLETRLDPHAIRWSWERLGGLLPPRPGEVIKELLEEKRIDGNFAEEIERFRQWAYVIDANQSPVGFYDDDADKWEDSLTPALPDERPPHDAFEINDNGAHVQTEHGEFDIQQTGAHYVQINNPKGYAADLQVTFAADDADIRGSVIRLDASGAPSAACGGAVGIDRSNGPIIELTATCPQAVITFVNAEEAGRWGTWTDGDYTIGYVRQSRILSNGSVELGMGRYGNITSATGVGLRQAGHPETESVLNGCWCEGWGVGIPGGVGASVTDYTGVKNLTIDEFTYTSNIISSKMTGPGGLAVLQTTAASTSPYLFELRITVYNTNAAAIGPVHYRRAVDWDPLPNLFQSYNTVQTLGGDTSYIGGITNDGFADPDPSYPLTDLGATGWFTDFGPDDTGALIDINLGTIEPGAGKLFSVFYGTAPSETAAIAAAQMVGAQVYSLGEVDTDEGRDSGLPYTAVMAIDGRYLLSPTPPMGVSRLGADQPAPEPLMTSEPGTRIEQGGA</sequence>
<protein>
    <recommendedName>
        <fullName evidence="4">Bacterial Ig-like domain-containing protein</fullName>
    </recommendedName>
</protein>
<evidence type="ECO:0000313" key="3">
    <source>
        <dbReference type="Proteomes" id="UP000482960"/>
    </source>
</evidence>
<proteinExistence type="predicted"/>
<evidence type="ECO:0000313" key="2">
    <source>
        <dbReference type="EMBL" id="GFJ87378.1"/>
    </source>
</evidence>
<gene>
    <name evidence="2" type="ORF">Prum_010200</name>
</gene>
<comment type="caution">
    <text evidence="2">The sequence shown here is derived from an EMBL/GenBank/DDBJ whole genome shotgun (WGS) entry which is preliminary data.</text>
</comment>
<reference evidence="2 3" key="2">
    <citation type="submission" date="2020-03" db="EMBL/GenBank/DDBJ databases">
        <authorList>
            <person name="Ichikawa N."/>
            <person name="Kimura A."/>
            <person name="Kitahashi Y."/>
            <person name="Uohara A."/>
        </authorList>
    </citation>
    <scope>NUCLEOTIDE SEQUENCE [LARGE SCALE GENOMIC DNA]</scope>
    <source>
        <strain evidence="2 3">NBRC 108638</strain>
    </source>
</reference>
<accession>A0A6V8KXH0</accession>